<gene>
    <name evidence="1" type="ORF">CR513_32541</name>
</gene>
<dbReference type="EMBL" id="QJKJ01006593">
    <property type="protein sequence ID" value="RDX86162.1"/>
    <property type="molecule type" value="Genomic_DNA"/>
</dbReference>
<keyword evidence="2" id="KW-1185">Reference proteome</keyword>
<dbReference type="Proteomes" id="UP000257109">
    <property type="component" value="Unassembled WGS sequence"/>
</dbReference>
<comment type="caution">
    <text evidence="1">The sequence shown here is derived from an EMBL/GenBank/DDBJ whole genome shotgun (WGS) entry which is preliminary data.</text>
</comment>
<accession>A0A371G6H0</accession>
<protein>
    <submittedName>
        <fullName evidence="1">Uncharacterized protein</fullName>
    </submittedName>
</protein>
<name>A0A371G6H0_MUCPR</name>
<reference evidence="1" key="1">
    <citation type="submission" date="2018-05" db="EMBL/GenBank/DDBJ databases">
        <title>Draft genome of Mucuna pruriens seed.</title>
        <authorList>
            <person name="Nnadi N.E."/>
            <person name="Vos R."/>
            <person name="Hasami M.H."/>
            <person name="Devisetty U.K."/>
            <person name="Aguiy J.C."/>
        </authorList>
    </citation>
    <scope>NUCLEOTIDE SEQUENCE [LARGE SCALE GENOMIC DNA]</scope>
    <source>
        <strain evidence="1">JCA_2017</strain>
    </source>
</reference>
<dbReference type="OrthoDB" id="1436830at2759"/>
<feature type="non-terminal residue" evidence="1">
    <location>
        <position position="1"/>
    </location>
</feature>
<sequence length="167" mass="19112">MTYHNPKGNVSVINLRSDKELASQHPTTSNVATFDSETDADLIIQQQSLAKIIILPFPCRTFQARKLEMDDELLETFRKVEINIHLLNAIKRISKYVKFLKELCTPKRKLKGDVKMRRNPTMPIVEILELLLFYEPFTILCTLGKCTSVDAMLDLGTLLCPNFVRSV</sequence>
<proteinExistence type="predicted"/>
<evidence type="ECO:0000313" key="2">
    <source>
        <dbReference type="Proteomes" id="UP000257109"/>
    </source>
</evidence>
<dbReference type="AlphaFoldDB" id="A0A371G6H0"/>
<evidence type="ECO:0000313" key="1">
    <source>
        <dbReference type="EMBL" id="RDX86162.1"/>
    </source>
</evidence>
<organism evidence="1 2">
    <name type="scientific">Mucuna pruriens</name>
    <name type="common">Velvet bean</name>
    <name type="synonym">Dolichos pruriens</name>
    <dbReference type="NCBI Taxonomy" id="157652"/>
    <lineage>
        <taxon>Eukaryota</taxon>
        <taxon>Viridiplantae</taxon>
        <taxon>Streptophyta</taxon>
        <taxon>Embryophyta</taxon>
        <taxon>Tracheophyta</taxon>
        <taxon>Spermatophyta</taxon>
        <taxon>Magnoliopsida</taxon>
        <taxon>eudicotyledons</taxon>
        <taxon>Gunneridae</taxon>
        <taxon>Pentapetalae</taxon>
        <taxon>rosids</taxon>
        <taxon>fabids</taxon>
        <taxon>Fabales</taxon>
        <taxon>Fabaceae</taxon>
        <taxon>Papilionoideae</taxon>
        <taxon>50 kb inversion clade</taxon>
        <taxon>NPAAA clade</taxon>
        <taxon>indigoferoid/millettioid clade</taxon>
        <taxon>Phaseoleae</taxon>
        <taxon>Mucuna</taxon>
    </lineage>
</organism>